<dbReference type="Proteomes" id="UP000582837">
    <property type="component" value="Unassembled WGS sequence"/>
</dbReference>
<accession>A0A841GJP8</accession>
<sequence>MSDSRPRGSLWRDHPAFFWGTLLLVLLLLGGAGVIASRVPRYQSETEYFNRQLSTAQKATRDSLLANQQRRTALAVAVLRRDMRIRSLEQKNRHLAIVLDDSVLELRQGTATLRRVHISVGPDSVVRAPDGRTWRLVRPVGERKVAERQTSPTYTVPEWVYVARGEPVPPESERRVAGGLGAYVLRLDDGTEIYSQPSRGPLAETVKPGGFMTRSQDLAAIFDAVGESTPVYIY</sequence>
<organism evidence="1 2">
    <name type="scientific">Longimicrobium terrae</name>
    <dbReference type="NCBI Taxonomy" id="1639882"/>
    <lineage>
        <taxon>Bacteria</taxon>
        <taxon>Pseudomonadati</taxon>
        <taxon>Gemmatimonadota</taxon>
        <taxon>Longimicrobiia</taxon>
        <taxon>Longimicrobiales</taxon>
        <taxon>Longimicrobiaceae</taxon>
        <taxon>Longimicrobium</taxon>
    </lineage>
</organism>
<keyword evidence="2" id="KW-1185">Reference proteome</keyword>
<dbReference type="GO" id="GO:0016740">
    <property type="term" value="F:transferase activity"/>
    <property type="evidence" value="ECO:0007669"/>
    <property type="project" value="InterPro"/>
</dbReference>
<dbReference type="InterPro" id="IPR005490">
    <property type="entry name" value="LD_TPept_cat_dom"/>
</dbReference>
<reference evidence="1 2" key="1">
    <citation type="submission" date="2020-08" db="EMBL/GenBank/DDBJ databases">
        <title>Genomic Encyclopedia of Type Strains, Phase IV (KMG-IV): sequencing the most valuable type-strain genomes for metagenomic binning, comparative biology and taxonomic classification.</title>
        <authorList>
            <person name="Goeker M."/>
        </authorList>
    </citation>
    <scope>NUCLEOTIDE SEQUENCE [LARGE SCALE GENOMIC DNA]</scope>
    <source>
        <strain evidence="1 2">DSM 29007</strain>
    </source>
</reference>
<evidence type="ECO:0000313" key="1">
    <source>
        <dbReference type="EMBL" id="MBB6068931.1"/>
    </source>
</evidence>
<comment type="caution">
    <text evidence="1">The sequence shown here is derived from an EMBL/GenBank/DDBJ whole genome shotgun (WGS) entry which is preliminary data.</text>
</comment>
<name>A0A841GJP8_9BACT</name>
<evidence type="ECO:0000313" key="2">
    <source>
        <dbReference type="Proteomes" id="UP000582837"/>
    </source>
</evidence>
<dbReference type="EMBL" id="JACHIA010000001">
    <property type="protein sequence ID" value="MBB6068931.1"/>
    <property type="molecule type" value="Genomic_DNA"/>
</dbReference>
<gene>
    <name evidence="1" type="ORF">HNQ61_000542</name>
</gene>
<dbReference type="AlphaFoldDB" id="A0A841GJP8"/>
<protein>
    <submittedName>
        <fullName evidence="1">Uncharacterized protein</fullName>
    </submittedName>
</protein>
<dbReference type="CDD" id="cd16913">
    <property type="entry name" value="YkuD_like"/>
    <property type="match status" value="1"/>
</dbReference>
<proteinExistence type="predicted"/>
<dbReference type="RefSeq" id="WP_170031449.1">
    <property type="nucleotide sequence ID" value="NZ_JABDTL010000001.1"/>
</dbReference>